<dbReference type="KEGG" id="spph:KFK14_22690"/>
<reference evidence="16" key="1">
    <citation type="submission" date="2021-04" db="EMBL/GenBank/DDBJ databases">
        <title>Isolation of p-tert-butylphenol degrading bacteria Sphingobium phenoxybenzoativorans Tas13 from active sludge.</title>
        <authorList>
            <person name="Li Y."/>
        </authorList>
    </citation>
    <scope>NUCLEOTIDE SEQUENCE</scope>
    <source>
        <strain evidence="16">Tas13</strain>
    </source>
</reference>
<evidence type="ECO:0000256" key="4">
    <source>
        <dbReference type="ARBA" id="ARBA00022496"/>
    </source>
</evidence>
<evidence type="ECO:0000256" key="8">
    <source>
        <dbReference type="ARBA" id="ARBA00023077"/>
    </source>
</evidence>
<keyword evidence="10 11" id="KW-0998">Cell outer membrane</keyword>
<dbReference type="GO" id="GO:0006826">
    <property type="term" value="P:iron ion transport"/>
    <property type="evidence" value="ECO:0007669"/>
    <property type="project" value="UniProtKB-KW"/>
</dbReference>
<accession>A0A975K7X2</accession>
<keyword evidence="6" id="KW-0408">Iron</keyword>
<keyword evidence="3 11" id="KW-1134">Transmembrane beta strand</keyword>
<dbReference type="Proteomes" id="UP000681425">
    <property type="component" value="Chromosome"/>
</dbReference>
<evidence type="ECO:0000256" key="13">
    <source>
        <dbReference type="SAM" id="SignalP"/>
    </source>
</evidence>
<evidence type="ECO:0000256" key="12">
    <source>
        <dbReference type="RuleBase" id="RU003357"/>
    </source>
</evidence>
<dbReference type="SUPFAM" id="SSF56935">
    <property type="entry name" value="Porins"/>
    <property type="match status" value="1"/>
</dbReference>
<dbReference type="RefSeq" id="WP_212609238.1">
    <property type="nucleotide sequence ID" value="NZ_CP073910.1"/>
</dbReference>
<gene>
    <name evidence="16" type="ORF">KFK14_22690</name>
</gene>
<sequence length="734" mass="79987">MKVYTLHLSTAILLPIAMMACQAHAQAQVEAAAAAEDAGVADIVVTAQKRAENLQRVPIVITAINGEEMESAGITNLQTLPAVTPGLTSRVTAGAFQPYIRGVGTSSNVVENPVALYIDGVYLPQQREGLRELPDVQQVAVLKGPQGTLFGRNATGGVIQITTKTPTQDSEFMARAGIDNYATFRGTVYAAGGIADGIAASFSADYTDQGEGYGTNLTNGHDTLQLLYSLSLRGKLVFELGSRTDVTVIGDYMNRKERAYNFVPYPGTAYTVPFAPVGNVRDTRSQIDPFTAFKGGGVSLTIDHDLDFAKLVSISAYRRGSTSYLFDDVPTGTPAFYVQVDKGDQPNKSFSQEIQLISNDSGPFTWTVGAFYFWNKIANTPITRTFYEPFYPPAVFGPTSNRLSQTFGIETTESIAPFGQATWEFAPGTRLTVGGRWTYEKRDFEGSTVLTRYNGTVLTVPKPAATPDSLTVKKPTWRIALDQQFTPDILGYVSYNRGIKSGGFNVLNVNNPPYQPERLDAYEAGLKTQIFDRRLRLNIGGFYYDYSNLQVIQFLNNAQTVVNGAKARIYGLDVDFNAKLSNALSLSGGMEIMHAEFTDYRNAVGSIVRPGGGGTLVTVDASGNRIPQAQKFAASLAADYETDVSFGNLHFNVTGNYNGDYYFEPDNFLRQGSFVMLNSSITWTSSDEHYSLSFWGRNLANEKIITNASSQAIGYPISYGQAPRTYGVTAKLSF</sequence>
<dbReference type="PROSITE" id="PS52016">
    <property type="entry name" value="TONB_DEPENDENT_REC_3"/>
    <property type="match status" value="1"/>
</dbReference>
<dbReference type="PROSITE" id="PS51257">
    <property type="entry name" value="PROKAR_LIPOPROTEIN"/>
    <property type="match status" value="1"/>
</dbReference>
<dbReference type="AlphaFoldDB" id="A0A975K7X2"/>
<feature type="domain" description="TonB-dependent receptor-like beta-barrel" evidence="14">
    <location>
        <begin position="256"/>
        <end position="699"/>
    </location>
</feature>
<comment type="similarity">
    <text evidence="11 12">Belongs to the TonB-dependent receptor family.</text>
</comment>
<evidence type="ECO:0000256" key="7">
    <source>
        <dbReference type="ARBA" id="ARBA00023065"/>
    </source>
</evidence>
<evidence type="ECO:0000259" key="15">
    <source>
        <dbReference type="Pfam" id="PF07715"/>
    </source>
</evidence>
<keyword evidence="8 12" id="KW-0798">TonB box</keyword>
<keyword evidence="7" id="KW-0406">Ion transport</keyword>
<evidence type="ECO:0000256" key="2">
    <source>
        <dbReference type="ARBA" id="ARBA00022448"/>
    </source>
</evidence>
<keyword evidence="5 11" id="KW-0812">Transmembrane</keyword>
<dbReference type="EMBL" id="CP073910">
    <property type="protein sequence ID" value="QUT05718.1"/>
    <property type="molecule type" value="Genomic_DNA"/>
</dbReference>
<keyword evidence="9 11" id="KW-0472">Membrane</keyword>
<evidence type="ECO:0000256" key="10">
    <source>
        <dbReference type="ARBA" id="ARBA00023237"/>
    </source>
</evidence>
<keyword evidence="17" id="KW-1185">Reference proteome</keyword>
<dbReference type="InterPro" id="IPR036942">
    <property type="entry name" value="Beta-barrel_TonB_sf"/>
</dbReference>
<dbReference type="PANTHER" id="PTHR32552:SF81">
    <property type="entry name" value="TONB-DEPENDENT OUTER MEMBRANE RECEPTOR"/>
    <property type="match status" value="1"/>
</dbReference>
<dbReference type="GO" id="GO:0009279">
    <property type="term" value="C:cell outer membrane"/>
    <property type="evidence" value="ECO:0007669"/>
    <property type="project" value="UniProtKB-SubCell"/>
</dbReference>
<keyword evidence="2 11" id="KW-0813">Transport</keyword>
<protein>
    <submittedName>
        <fullName evidence="16">TonB-dependent receptor</fullName>
    </submittedName>
</protein>
<feature type="domain" description="TonB-dependent receptor plug" evidence="15">
    <location>
        <begin position="54"/>
        <end position="158"/>
    </location>
</feature>
<organism evidence="16 17">
    <name type="scientific">Sphingobium phenoxybenzoativorans</name>
    <dbReference type="NCBI Taxonomy" id="1592790"/>
    <lineage>
        <taxon>Bacteria</taxon>
        <taxon>Pseudomonadati</taxon>
        <taxon>Pseudomonadota</taxon>
        <taxon>Alphaproteobacteria</taxon>
        <taxon>Sphingomonadales</taxon>
        <taxon>Sphingomonadaceae</taxon>
        <taxon>Sphingobium</taxon>
    </lineage>
</organism>
<feature type="signal peptide" evidence="13">
    <location>
        <begin position="1"/>
        <end position="25"/>
    </location>
</feature>
<evidence type="ECO:0000313" key="16">
    <source>
        <dbReference type="EMBL" id="QUT05718.1"/>
    </source>
</evidence>
<name>A0A975K7X2_9SPHN</name>
<dbReference type="Pfam" id="PF00593">
    <property type="entry name" value="TonB_dep_Rec_b-barrel"/>
    <property type="match status" value="1"/>
</dbReference>
<dbReference type="Gene3D" id="2.40.170.20">
    <property type="entry name" value="TonB-dependent receptor, beta-barrel domain"/>
    <property type="match status" value="1"/>
</dbReference>
<keyword evidence="13" id="KW-0732">Signal</keyword>
<evidence type="ECO:0000256" key="6">
    <source>
        <dbReference type="ARBA" id="ARBA00023004"/>
    </source>
</evidence>
<dbReference type="Pfam" id="PF07715">
    <property type="entry name" value="Plug"/>
    <property type="match status" value="1"/>
</dbReference>
<evidence type="ECO:0000256" key="9">
    <source>
        <dbReference type="ARBA" id="ARBA00023136"/>
    </source>
</evidence>
<evidence type="ECO:0000313" key="17">
    <source>
        <dbReference type="Proteomes" id="UP000681425"/>
    </source>
</evidence>
<dbReference type="PANTHER" id="PTHR32552">
    <property type="entry name" value="FERRICHROME IRON RECEPTOR-RELATED"/>
    <property type="match status" value="1"/>
</dbReference>
<feature type="chain" id="PRO_5037271294" evidence="13">
    <location>
        <begin position="26"/>
        <end position="734"/>
    </location>
</feature>
<comment type="subcellular location">
    <subcellularLocation>
        <location evidence="1 11">Cell outer membrane</location>
        <topology evidence="1 11">Multi-pass membrane protein</topology>
    </subcellularLocation>
</comment>
<keyword evidence="16" id="KW-0675">Receptor</keyword>
<dbReference type="InterPro" id="IPR039426">
    <property type="entry name" value="TonB-dep_rcpt-like"/>
</dbReference>
<evidence type="ECO:0000256" key="5">
    <source>
        <dbReference type="ARBA" id="ARBA00022692"/>
    </source>
</evidence>
<proteinExistence type="inferred from homology"/>
<evidence type="ECO:0000256" key="1">
    <source>
        <dbReference type="ARBA" id="ARBA00004571"/>
    </source>
</evidence>
<evidence type="ECO:0000256" key="11">
    <source>
        <dbReference type="PROSITE-ProRule" id="PRU01360"/>
    </source>
</evidence>
<evidence type="ECO:0000259" key="14">
    <source>
        <dbReference type="Pfam" id="PF00593"/>
    </source>
</evidence>
<evidence type="ECO:0000256" key="3">
    <source>
        <dbReference type="ARBA" id="ARBA00022452"/>
    </source>
</evidence>
<dbReference type="InterPro" id="IPR000531">
    <property type="entry name" value="Beta-barrel_TonB"/>
</dbReference>
<keyword evidence="4" id="KW-0410">Iron transport</keyword>
<dbReference type="InterPro" id="IPR012910">
    <property type="entry name" value="Plug_dom"/>
</dbReference>